<keyword evidence="2" id="KW-1185">Reference proteome</keyword>
<gene>
    <name evidence="1" type="ORF">BDR25DRAFT_49085</name>
</gene>
<evidence type="ECO:0000313" key="1">
    <source>
        <dbReference type="EMBL" id="KAF2469407.1"/>
    </source>
</evidence>
<reference evidence="1" key="1">
    <citation type="journal article" date="2020" name="Stud. Mycol.">
        <title>101 Dothideomycetes genomes: a test case for predicting lifestyles and emergence of pathogens.</title>
        <authorList>
            <person name="Haridas S."/>
            <person name="Albert R."/>
            <person name="Binder M."/>
            <person name="Bloem J."/>
            <person name="Labutti K."/>
            <person name="Salamov A."/>
            <person name="Andreopoulos B."/>
            <person name="Baker S."/>
            <person name="Barry K."/>
            <person name="Bills G."/>
            <person name="Bluhm B."/>
            <person name="Cannon C."/>
            <person name="Castanera R."/>
            <person name="Culley D."/>
            <person name="Daum C."/>
            <person name="Ezra D."/>
            <person name="Gonzalez J."/>
            <person name="Henrissat B."/>
            <person name="Kuo A."/>
            <person name="Liang C."/>
            <person name="Lipzen A."/>
            <person name="Lutzoni F."/>
            <person name="Magnuson J."/>
            <person name="Mondo S."/>
            <person name="Nolan M."/>
            <person name="Ohm R."/>
            <person name="Pangilinan J."/>
            <person name="Park H.-J."/>
            <person name="Ramirez L."/>
            <person name="Alfaro M."/>
            <person name="Sun H."/>
            <person name="Tritt A."/>
            <person name="Yoshinaga Y."/>
            <person name="Zwiers L.-H."/>
            <person name="Turgeon B."/>
            <person name="Goodwin S."/>
            <person name="Spatafora J."/>
            <person name="Crous P."/>
            <person name="Grigoriev I."/>
        </authorList>
    </citation>
    <scope>NUCLEOTIDE SEQUENCE</scope>
    <source>
        <strain evidence="1">ATCC 200398</strain>
    </source>
</reference>
<organism evidence="1 2">
    <name type="scientific">Lindgomyces ingoldianus</name>
    <dbReference type="NCBI Taxonomy" id="673940"/>
    <lineage>
        <taxon>Eukaryota</taxon>
        <taxon>Fungi</taxon>
        <taxon>Dikarya</taxon>
        <taxon>Ascomycota</taxon>
        <taxon>Pezizomycotina</taxon>
        <taxon>Dothideomycetes</taxon>
        <taxon>Pleosporomycetidae</taxon>
        <taxon>Pleosporales</taxon>
        <taxon>Lindgomycetaceae</taxon>
        <taxon>Lindgomyces</taxon>
    </lineage>
</organism>
<sequence>MQIPNPQTTNRNLIYTNPLHLAPLAVYTCMQTGVVSGSGSQMNRSICMKLQNTLQYHTQANRALKANPEPDSISSSISYTFCHHYHRLFHRSHCHHNRSVYDLVCCRHCRHRQNACRPLH</sequence>
<comment type="caution">
    <text evidence="1">The sequence shown here is derived from an EMBL/GenBank/DDBJ whole genome shotgun (WGS) entry which is preliminary data.</text>
</comment>
<evidence type="ECO:0000313" key="2">
    <source>
        <dbReference type="Proteomes" id="UP000799755"/>
    </source>
</evidence>
<proteinExistence type="predicted"/>
<dbReference type="Proteomes" id="UP000799755">
    <property type="component" value="Unassembled WGS sequence"/>
</dbReference>
<dbReference type="EMBL" id="MU003512">
    <property type="protein sequence ID" value="KAF2469407.1"/>
    <property type="molecule type" value="Genomic_DNA"/>
</dbReference>
<name>A0ACB6QSX9_9PLEO</name>
<accession>A0ACB6QSX9</accession>
<protein>
    <submittedName>
        <fullName evidence="1">Uncharacterized protein</fullName>
    </submittedName>
</protein>